<dbReference type="SMART" id="SM00493">
    <property type="entry name" value="TOPRIM"/>
    <property type="match status" value="1"/>
</dbReference>
<dbReference type="InterPro" id="IPR006171">
    <property type="entry name" value="TOPRIM_dom"/>
</dbReference>
<keyword evidence="11" id="KW-1185">Reference proteome</keyword>
<dbReference type="Proteomes" id="UP000010321">
    <property type="component" value="Unassembled WGS sequence"/>
</dbReference>
<dbReference type="PANTHER" id="PTHR12873:SF0">
    <property type="entry name" value="TWINKLE MTDNA HELICASE"/>
    <property type="match status" value="1"/>
</dbReference>
<evidence type="ECO:0000256" key="5">
    <source>
        <dbReference type="ARBA" id="ARBA00022705"/>
    </source>
</evidence>
<dbReference type="Gene3D" id="3.40.50.300">
    <property type="entry name" value="P-loop containing nucleotide triphosphate hydrolases"/>
    <property type="match status" value="1"/>
</dbReference>
<evidence type="ECO:0000256" key="1">
    <source>
        <dbReference type="ARBA" id="ARBA00022478"/>
    </source>
</evidence>
<dbReference type="EMBL" id="AFBM01000006">
    <property type="protein sequence ID" value="EGF54168.1"/>
    <property type="molecule type" value="Genomic_DNA"/>
</dbReference>
<evidence type="ECO:0000259" key="8">
    <source>
        <dbReference type="PROSITE" id="PS50880"/>
    </source>
</evidence>
<dbReference type="InterPro" id="IPR007694">
    <property type="entry name" value="DNA_helicase_DnaB-like_C"/>
</dbReference>
<dbReference type="InterPro" id="IPR034154">
    <property type="entry name" value="TOPRIM_DnaG/twinkle"/>
</dbReference>
<feature type="region of interest" description="Disordered" evidence="7">
    <location>
        <begin position="83"/>
        <end position="108"/>
    </location>
</feature>
<feature type="domain" description="Toprim" evidence="8">
    <location>
        <begin position="269"/>
        <end position="368"/>
    </location>
</feature>
<evidence type="ECO:0000313" key="11">
    <source>
        <dbReference type="Proteomes" id="UP000010321"/>
    </source>
</evidence>
<organism evidence="10 11">
    <name type="scientific">Bacteroides clarus YIT 12056</name>
    <dbReference type="NCBI Taxonomy" id="762984"/>
    <lineage>
        <taxon>Bacteria</taxon>
        <taxon>Pseudomonadati</taxon>
        <taxon>Bacteroidota</taxon>
        <taxon>Bacteroidia</taxon>
        <taxon>Bacteroidales</taxon>
        <taxon>Bacteroidaceae</taxon>
        <taxon>Bacteroides</taxon>
    </lineage>
</organism>
<evidence type="ECO:0000256" key="3">
    <source>
        <dbReference type="ARBA" id="ARBA00022679"/>
    </source>
</evidence>
<keyword evidence="5" id="KW-0235">DNA replication</keyword>
<dbReference type="PANTHER" id="PTHR12873">
    <property type="entry name" value="T7-LIKE MITOCHONDRIAL DNA HELICASE"/>
    <property type="match status" value="1"/>
</dbReference>
<evidence type="ECO:0000259" key="9">
    <source>
        <dbReference type="PROSITE" id="PS51199"/>
    </source>
</evidence>
<accession>A0ABN0CRS9</accession>
<dbReference type="InterPro" id="IPR027417">
    <property type="entry name" value="P-loop_NTPase"/>
</dbReference>
<evidence type="ECO:0000256" key="7">
    <source>
        <dbReference type="SAM" id="MobiDB-lite"/>
    </source>
</evidence>
<dbReference type="Pfam" id="PF01751">
    <property type="entry name" value="Toprim"/>
    <property type="match status" value="1"/>
</dbReference>
<dbReference type="PROSITE" id="PS50880">
    <property type="entry name" value="TOPRIM"/>
    <property type="match status" value="1"/>
</dbReference>
<protein>
    <submittedName>
        <fullName evidence="10">Toprim domain protein</fullName>
    </submittedName>
</protein>
<keyword evidence="6" id="KW-0804">Transcription</keyword>
<dbReference type="SUPFAM" id="SSF52540">
    <property type="entry name" value="P-loop containing nucleoside triphosphate hydrolases"/>
    <property type="match status" value="1"/>
</dbReference>
<evidence type="ECO:0000256" key="2">
    <source>
        <dbReference type="ARBA" id="ARBA00022515"/>
    </source>
</evidence>
<sequence>MLNYELQTINYEYRMMKPFYYLSDFPERRNVGKNFVAECPKCGKKHLSISRETGLYHCFYAGCDFHGRLKDFWEERRDTVRSDAGHPYSAGASPAAKRSFGKGEPGGMASASVGGGNAAFEVSMIPEDYKRLSPEIISKIKPLTDEPETSDPEQLAARRYLADMGISLKTAVDARIGCLMHRCFGGKDGKSGKGEKDEKDEKNAVGMMYHCIAYVNYINGQPVNVKYRSCDVSASGYTKCWSQESPTTPCPPYNIDCINPLRIAEENVPRLIVTEGERDVLTLHEAGYPYVISVPNGAASDLSKGFEAFRPWLDRVRELVICGDCDLPGRTLVKHLADYFGTRCLFTVLPGGCKDISDVLVMYGAGVVREIIDSACPHHTSDIITVSERADEIMNVLSGNYDHGYDVGYGPLTDHVFHPTDQGGLIIATGKPNSGKTDFLNDLTCRLMAKTGRYVCYLSFEVPDKNKHMANLIRLMLGKVNTAAYTREQLQPIVSFLDGHMAHLDLHEVSPTPANIIERAERVKRAVPLKYLIIDPYLFMEVETGRYNTETQAIKAMLTQMQAWGRTNGIWVIIVAHPRSLKKLNGKNELEEIDMYTISGSANWANLADFIFSISRIEQPDRSYTRLDMLKVRDQDLCRTGSVLFVRQPCGRYDERESEEQIMTEMQGKVLDKDRLPWVGLTTP</sequence>
<keyword evidence="1" id="KW-0240">DNA-directed RNA polymerase</keyword>
<proteinExistence type="predicted"/>
<comment type="caution">
    <text evidence="10">The sequence shown here is derived from an EMBL/GenBank/DDBJ whole genome shotgun (WGS) entry which is preliminary data.</text>
</comment>
<dbReference type="PROSITE" id="PS51199">
    <property type="entry name" value="SF4_HELICASE"/>
    <property type="match status" value="1"/>
</dbReference>
<dbReference type="Gene3D" id="3.90.580.10">
    <property type="entry name" value="Zinc finger, CHC2-type domain"/>
    <property type="match status" value="1"/>
</dbReference>
<dbReference type="InterPro" id="IPR036977">
    <property type="entry name" value="DNA_primase_Znf_CHC2"/>
</dbReference>
<keyword evidence="2" id="KW-0639">Primosome</keyword>
<dbReference type="CDD" id="cd01029">
    <property type="entry name" value="TOPRIM_primases"/>
    <property type="match status" value="1"/>
</dbReference>
<dbReference type="SUPFAM" id="SSF56731">
    <property type="entry name" value="DNA primase core"/>
    <property type="match status" value="1"/>
</dbReference>
<gene>
    <name evidence="10" type="ORF">HMPREF9445_00512</name>
</gene>
<evidence type="ECO:0000256" key="4">
    <source>
        <dbReference type="ARBA" id="ARBA00022695"/>
    </source>
</evidence>
<dbReference type="SUPFAM" id="SSF57783">
    <property type="entry name" value="Zinc beta-ribbon"/>
    <property type="match status" value="1"/>
</dbReference>
<evidence type="ECO:0000313" key="10">
    <source>
        <dbReference type="EMBL" id="EGF54168.1"/>
    </source>
</evidence>
<name>A0ABN0CRS9_9BACE</name>
<keyword evidence="3" id="KW-0808">Transferase</keyword>
<feature type="domain" description="SF4 helicase" evidence="9">
    <location>
        <begin position="398"/>
        <end position="661"/>
    </location>
</feature>
<keyword evidence="4" id="KW-0548">Nucleotidyltransferase</keyword>
<reference evidence="10 11" key="1">
    <citation type="submission" date="2011-02" db="EMBL/GenBank/DDBJ databases">
        <authorList>
            <person name="Weinstock G."/>
            <person name="Sodergren E."/>
            <person name="Clifton S."/>
            <person name="Fulton L."/>
            <person name="Fulton B."/>
            <person name="Courtney L."/>
            <person name="Fronick C."/>
            <person name="Harrison M."/>
            <person name="Strong C."/>
            <person name="Farmer C."/>
            <person name="Delahaunty K."/>
            <person name="Markovic C."/>
            <person name="Hall O."/>
            <person name="Minx P."/>
            <person name="Tomlinson C."/>
            <person name="Mitreva M."/>
            <person name="Hou S."/>
            <person name="Chen J."/>
            <person name="Wollam A."/>
            <person name="Pepin K.H."/>
            <person name="Johnson M."/>
            <person name="Bhonagiri V."/>
            <person name="Zhang X."/>
            <person name="Suruliraj S."/>
            <person name="Warren W."/>
            <person name="Chinwalla A."/>
            <person name="Mardis E.R."/>
            <person name="Wilson R.K."/>
        </authorList>
    </citation>
    <scope>NUCLEOTIDE SEQUENCE [LARGE SCALE GENOMIC DNA]</scope>
    <source>
        <strain evidence="10 11">YIT 12056</strain>
    </source>
</reference>
<dbReference type="Gene3D" id="3.40.1360.10">
    <property type="match status" value="1"/>
</dbReference>
<dbReference type="InterPro" id="IPR027032">
    <property type="entry name" value="Twinkle-like"/>
</dbReference>
<evidence type="ECO:0000256" key="6">
    <source>
        <dbReference type="ARBA" id="ARBA00023163"/>
    </source>
</evidence>
<dbReference type="Pfam" id="PF03796">
    <property type="entry name" value="DnaB_C"/>
    <property type="match status" value="1"/>
</dbReference>